<organism evidence="7 8">
    <name type="scientific">Dromaius novaehollandiae</name>
    <name type="common">Emu</name>
    <dbReference type="NCBI Taxonomy" id="8790"/>
    <lineage>
        <taxon>Eukaryota</taxon>
        <taxon>Metazoa</taxon>
        <taxon>Chordata</taxon>
        <taxon>Craniata</taxon>
        <taxon>Vertebrata</taxon>
        <taxon>Euteleostomi</taxon>
        <taxon>Archelosauria</taxon>
        <taxon>Archosauria</taxon>
        <taxon>Dinosauria</taxon>
        <taxon>Saurischia</taxon>
        <taxon>Theropoda</taxon>
        <taxon>Coelurosauria</taxon>
        <taxon>Aves</taxon>
        <taxon>Palaeognathae</taxon>
        <taxon>Casuariiformes</taxon>
        <taxon>Dromaiidae</taxon>
        <taxon>Dromaius</taxon>
    </lineage>
</organism>
<evidence type="ECO:0000256" key="3">
    <source>
        <dbReference type="ARBA" id="ARBA00022514"/>
    </source>
</evidence>
<dbReference type="InterPro" id="IPR009079">
    <property type="entry name" value="4_helix_cytokine-like_core"/>
</dbReference>
<dbReference type="InterPro" id="IPR003624">
    <property type="entry name" value="Leukemia_IF"/>
</dbReference>
<dbReference type="PANTHER" id="PTHR10633">
    <property type="entry name" value="LEUKEMIA INHIBITORY FACTOR"/>
    <property type="match status" value="1"/>
</dbReference>
<evidence type="ECO:0000256" key="6">
    <source>
        <dbReference type="SAM" id="MobiDB-lite"/>
    </source>
</evidence>
<accession>A0A8C4JV32</accession>
<evidence type="ECO:0000256" key="4">
    <source>
        <dbReference type="ARBA" id="ARBA00022525"/>
    </source>
</evidence>
<dbReference type="Ensembl" id="ENSDNVT00000016920.1">
    <property type="protein sequence ID" value="ENSDNVP00000014100.1"/>
    <property type="gene ID" value="ENSDNVG00000009904.1"/>
</dbReference>
<dbReference type="GO" id="GO:0005615">
    <property type="term" value="C:extracellular space"/>
    <property type="evidence" value="ECO:0007669"/>
    <property type="project" value="UniProtKB-KW"/>
</dbReference>
<dbReference type="SMART" id="SM00080">
    <property type="entry name" value="LIF_OSM"/>
    <property type="match status" value="1"/>
</dbReference>
<dbReference type="InterPro" id="IPR001581">
    <property type="entry name" value="Leukemia_IF/oncostatin"/>
</dbReference>
<dbReference type="Gene3D" id="1.20.1250.10">
    <property type="match status" value="1"/>
</dbReference>
<evidence type="ECO:0000313" key="7">
    <source>
        <dbReference type="Ensembl" id="ENSDNVP00000014100.1"/>
    </source>
</evidence>
<evidence type="ECO:0000256" key="1">
    <source>
        <dbReference type="ARBA" id="ARBA00004613"/>
    </source>
</evidence>
<dbReference type="SUPFAM" id="SSF47266">
    <property type="entry name" value="4-helical cytokines"/>
    <property type="match status" value="1"/>
</dbReference>
<dbReference type="GO" id="GO:0008083">
    <property type="term" value="F:growth factor activity"/>
    <property type="evidence" value="ECO:0007669"/>
    <property type="project" value="TreeGrafter"/>
</dbReference>
<name>A0A8C4JV32_DRONO</name>
<dbReference type="GO" id="GO:0006955">
    <property type="term" value="P:immune response"/>
    <property type="evidence" value="ECO:0007669"/>
    <property type="project" value="InterPro"/>
</dbReference>
<dbReference type="AlphaFoldDB" id="A0A8C4JV32"/>
<reference evidence="7" key="1">
    <citation type="submission" date="2025-08" db="UniProtKB">
        <authorList>
            <consortium name="Ensembl"/>
        </authorList>
    </citation>
    <scope>IDENTIFICATION</scope>
</reference>
<evidence type="ECO:0000313" key="8">
    <source>
        <dbReference type="Proteomes" id="UP000694423"/>
    </source>
</evidence>
<dbReference type="PANTHER" id="PTHR10633:SF0">
    <property type="entry name" value="LEUKEMIA INHIBITORY FACTOR"/>
    <property type="match status" value="1"/>
</dbReference>
<protein>
    <recommendedName>
        <fullName evidence="2">Leukemia inhibitory factor</fullName>
    </recommendedName>
</protein>
<keyword evidence="8" id="KW-1185">Reference proteome</keyword>
<dbReference type="GO" id="GO:0048861">
    <property type="term" value="P:leukemia inhibitory factor signaling pathway"/>
    <property type="evidence" value="ECO:0007669"/>
    <property type="project" value="TreeGrafter"/>
</dbReference>
<dbReference type="GO" id="GO:0008284">
    <property type="term" value="P:positive regulation of cell population proliferation"/>
    <property type="evidence" value="ECO:0007669"/>
    <property type="project" value="TreeGrafter"/>
</dbReference>
<keyword evidence="4" id="KW-0964">Secreted</keyword>
<evidence type="ECO:0000256" key="2">
    <source>
        <dbReference type="ARBA" id="ARBA00016836"/>
    </source>
</evidence>
<feature type="region of interest" description="Disordered" evidence="6">
    <location>
        <begin position="26"/>
        <end position="50"/>
    </location>
</feature>
<dbReference type="Proteomes" id="UP000694423">
    <property type="component" value="Unplaced"/>
</dbReference>
<comment type="function">
    <text evidence="5">LIF has the capacity to induce terminal differentiation in leukemic cells. Its activities include the induction of hematopoietic differentiation in normal and myeloid leukemia cells, the induction of neuronal cell differentiation, and the stimulation of acute-phase protein synthesis in hepatocytes.</text>
</comment>
<dbReference type="GO" id="GO:0005146">
    <property type="term" value="F:leukemia inhibitory factor receptor binding"/>
    <property type="evidence" value="ECO:0007669"/>
    <property type="project" value="InterPro"/>
</dbReference>
<keyword evidence="3" id="KW-0202">Cytokine</keyword>
<comment type="subcellular location">
    <subcellularLocation>
        <location evidence="1">Secreted</location>
    </subcellularLocation>
</comment>
<dbReference type="GO" id="GO:0045595">
    <property type="term" value="P:regulation of cell differentiation"/>
    <property type="evidence" value="ECO:0007669"/>
    <property type="project" value="TreeGrafter"/>
</dbReference>
<evidence type="ECO:0000256" key="5">
    <source>
        <dbReference type="ARBA" id="ARBA00024822"/>
    </source>
</evidence>
<sequence length="218" mass="24200">MAEDAQELFIFYVSVGSPHQCWAGTAQQGHCSPPGLVPSETPQEPQPEAPSRSVVTALLVSLQESHQNMNKLCQKTKWVEWLPQADVADLLAPGVLQELYGAMEHMDHALQTILQHQQDLNAPGAELLQRLTATHLKVRGLLNNIEVLLRARGITPVHVTLPQKPAVTKVFQQKLEGCKVLWIYSQRRLILQAFHVLTGAFFGLQGLVAARNLQLKVM</sequence>
<dbReference type="Pfam" id="PF01291">
    <property type="entry name" value="LIF_OSM"/>
    <property type="match status" value="1"/>
</dbReference>
<reference evidence="7" key="2">
    <citation type="submission" date="2025-09" db="UniProtKB">
        <authorList>
            <consortium name="Ensembl"/>
        </authorList>
    </citation>
    <scope>IDENTIFICATION</scope>
</reference>
<proteinExistence type="predicted"/>
<dbReference type="GO" id="GO:0005125">
    <property type="term" value="F:cytokine activity"/>
    <property type="evidence" value="ECO:0007669"/>
    <property type="project" value="UniProtKB-KW"/>
</dbReference>